<dbReference type="InterPro" id="IPR025164">
    <property type="entry name" value="Toastrack_DUF4097"/>
</dbReference>
<dbReference type="EMBL" id="BMRE01000002">
    <property type="protein sequence ID" value="GGU19390.1"/>
    <property type="molecule type" value="Genomic_DNA"/>
</dbReference>
<evidence type="ECO:0000313" key="3">
    <source>
        <dbReference type="Proteomes" id="UP000649573"/>
    </source>
</evidence>
<dbReference type="Pfam" id="PF13349">
    <property type="entry name" value="DUF4097"/>
    <property type="match status" value="1"/>
</dbReference>
<sequence length="289" mass="29866">MALLVGAVLTACGIRIVKYEFAEDNAVAEKFTSVRVRTGSGVVAIRYVPGLSETKIHRRVEHNKDNRPTGVSHRIEGTTLVLDDCGRDCEVNYDVQVPSAEIAVQGDVGSGDVTLEGLASVDYQTGSGRIVVQNIAGNVQVTSGSGDINVRDVAGDVKAITGSGKFEAAKIKGSVTADLGSGNITLDQLQGKVLVNTSSGNITGTAIDNDVTADAESGNVELNFVSARTARVVSGSGNITVRVPVSAGPYKVTAESGSGDRRVDVPTDPAAKNELKLTADSGNVKVLAV</sequence>
<dbReference type="PANTHER" id="PTHR34094:SF1">
    <property type="entry name" value="PROTEIN FAM185A"/>
    <property type="match status" value="1"/>
</dbReference>
<accession>A0ABQ2UED3</accession>
<protein>
    <recommendedName>
        <fullName evidence="1">DUF4097 domain-containing protein</fullName>
    </recommendedName>
</protein>
<comment type="caution">
    <text evidence="2">The sequence shown here is derived from an EMBL/GenBank/DDBJ whole genome shotgun (WGS) entry which is preliminary data.</text>
</comment>
<keyword evidence="3" id="KW-1185">Reference proteome</keyword>
<gene>
    <name evidence="2" type="ORF">GCM10010178_09150</name>
</gene>
<feature type="domain" description="DUF4097" evidence="1">
    <location>
        <begin position="118"/>
        <end position="286"/>
    </location>
</feature>
<proteinExistence type="predicted"/>
<evidence type="ECO:0000313" key="2">
    <source>
        <dbReference type="EMBL" id="GGU19390.1"/>
    </source>
</evidence>
<dbReference type="PANTHER" id="PTHR34094">
    <property type="match status" value="1"/>
</dbReference>
<name>A0ABQ2UED3_9PSEU</name>
<dbReference type="Proteomes" id="UP000649573">
    <property type="component" value="Unassembled WGS sequence"/>
</dbReference>
<organism evidence="2 3">
    <name type="scientific">Lentzea flava</name>
    <dbReference type="NCBI Taxonomy" id="103732"/>
    <lineage>
        <taxon>Bacteria</taxon>
        <taxon>Bacillati</taxon>
        <taxon>Actinomycetota</taxon>
        <taxon>Actinomycetes</taxon>
        <taxon>Pseudonocardiales</taxon>
        <taxon>Pseudonocardiaceae</taxon>
        <taxon>Lentzea</taxon>
    </lineage>
</organism>
<evidence type="ECO:0000259" key="1">
    <source>
        <dbReference type="Pfam" id="PF13349"/>
    </source>
</evidence>
<reference evidence="3" key="1">
    <citation type="journal article" date="2019" name="Int. J. Syst. Evol. Microbiol.">
        <title>The Global Catalogue of Microorganisms (GCM) 10K type strain sequencing project: providing services to taxonomists for standard genome sequencing and annotation.</title>
        <authorList>
            <consortium name="The Broad Institute Genomics Platform"/>
            <consortium name="The Broad Institute Genome Sequencing Center for Infectious Disease"/>
            <person name="Wu L."/>
            <person name="Ma J."/>
        </authorList>
    </citation>
    <scope>NUCLEOTIDE SEQUENCE [LARGE SCALE GENOMIC DNA]</scope>
    <source>
        <strain evidence="3">JCM 3296</strain>
    </source>
</reference>